<feature type="region of interest" description="Disordered" evidence="1">
    <location>
        <begin position="55"/>
        <end position="97"/>
    </location>
</feature>
<keyword evidence="2" id="KW-0812">Transmembrane</keyword>
<feature type="compositionally biased region" description="Basic and acidic residues" evidence="1">
    <location>
        <begin position="60"/>
        <end position="76"/>
    </location>
</feature>
<dbReference type="EMBL" id="LRIE01000080">
    <property type="protein sequence ID" value="KZM34412.1"/>
    <property type="molecule type" value="Genomic_DNA"/>
</dbReference>
<dbReference type="Proteomes" id="UP000076447">
    <property type="component" value="Unassembled WGS sequence"/>
</dbReference>
<accession>A0A163QQ61</accession>
<evidence type="ECO:0000256" key="1">
    <source>
        <dbReference type="SAM" id="MobiDB-lite"/>
    </source>
</evidence>
<dbReference type="OrthoDB" id="5148556at2"/>
<name>A0A163QQ61_9CELL</name>
<protein>
    <submittedName>
        <fullName evidence="3">Uncharacterized protein</fullName>
    </submittedName>
</protein>
<dbReference type="RefSeq" id="WP_068709427.1">
    <property type="nucleotide sequence ID" value="NZ_LRIE01000080.1"/>
</dbReference>
<dbReference type="PATRIC" id="fig|43678.3.peg.3117"/>
<comment type="caution">
    <text evidence="3">The sequence shown here is derived from an EMBL/GenBank/DDBJ whole genome shotgun (WGS) entry which is preliminary data.</text>
</comment>
<evidence type="ECO:0000256" key="2">
    <source>
        <dbReference type="SAM" id="Phobius"/>
    </source>
</evidence>
<proteinExistence type="predicted"/>
<evidence type="ECO:0000313" key="4">
    <source>
        <dbReference type="Proteomes" id="UP000076447"/>
    </source>
</evidence>
<dbReference type="AlphaFoldDB" id="A0A163QQ61"/>
<evidence type="ECO:0000313" key="3">
    <source>
        <dbReference type="EMBL" id="KZM34412.1"/>
    </source>
</evidence>
<feature type="transmembrane region" description="Helical" evidence="2">
    <location>
        <begin position="22"/>
        <end position="44"/>
    </location>
</feature>
<gene>
    <name evidence="3" type="ORF">OJAG_29760</name>
</gene>
<keyword evidence="2" id="KW-0472">Membrane</keyword>
<dbReference type="STRING" id="43678.OJAG_29760"/>
<organism evidence="3 4">
    <name type="scientific">Oerskovia enterophila</name>
    <dbReference type="NCBI Taxonomy" id="43678"/>
    <lineage>
        <taxon>Bacteria</taxon>
        <taxon>Bacillati</taxon>
        <taxon>Actinomycetota</taxon>
        <taxon>Actinomycetes</taxon>
        <taxon>Micrococcales</taxon>
        <taxon>Cellulomonadaceae</taxon>
        <taxon>Oerskovia</taxon>
    </lineage>
</organism>
<keyword evidence="2" id="KW-1133">Transmembrane helix</keyword>
<sequence>MDRRTLDVAVPVTFGLLVASSAMWFSAAQFPIMMVGGVLVGLYFSAFRQKLPHELPAPDESQRIEPPVRDRIEPARPADAGAPWGTPPAVEDRRDDA</sequence>
<reference evidence="3 4" key="1">
    <citation type="submission" date="2016-01" db="EMBL/GenBank/DDBJ databases">
        <title>Genome sequence of Oerskovia enterophila VJag, an agar and cellulose degrading bacterium.</title>
        <authorList>
            <person name="Poehlein A."/>
            <person name="Jag V."/>
            <person name="Bengelsdorf F."/>
            <person name="Duerre P."/>
            <person name="Daniel R."/>
        </authorList>
    </citation>
    <scope>NUCLEOTIDE SEQUENCE [LARGE SCALE GENOMIC DNA]</scope>
    <source>
        <strain evidence="3 4">VJag</strain>
    </source>
</reference>